<keyword evidence="3" id="KW-1185">Reference proteome</keyword>
<proteinExistence type="predicted"/>
<accession>A0A8J8WBU0</accession>
<evidence type="ECO:0000256" key="1">
    <source>
        <dbReference type="SAM" id="MobiDB-lite"/>
    </source>
</evidence>
<evidence type="ECO:0000313" key="3">
    <source>
        <dbReference type="Proteomes" id="UP000770661"/>
    </source>
</evidence>
<feature type="region of interest" description="Disordered" evidence="1">
    <location>
        <begin position="167"/>
        <end position="199"/>
    </location>
</feature>
<protein>
    <submittedName>
        <fullName evidence="2">Uncharacterized protein</fullName>
    </submittedName>
</protein>
<dbReference type="EMBL" id="JACEEZ010026403">
    <property type="protein sequence ID" value="KAG0692959.1"/>
    <property type="molecule type" value="Genomic_DNA"/>
</dbReference>
<name>A0A8J8WBU0_CHIOP</name>
<comment type="caution">
    <text evidence="2">The sequence shown here is derived from an EMBL/GenBank/DDBJ whole genome shotgun (WGS) entry which is preliminary data.</text>
</comment>
<dbReference type="Proteomes" id="UP000770661">
    <property type="component" value="Unassembled WGS sequence"/>
</dbReference>
<evidence type="ECO:0000313" key="2">
    <source>
        <dbReference type="EMBL" id="KAG0692959.1"/>
    </source>
</evidence>
<sequence>MEAGSIGDMKLQLEDQFITFASAGYGPTLRQYHRSGHTSWQERLDTIGQNKLRTIYSKYRGLEHTAVSPGDGDCLGTMRIVNTIYITWVILMEEGHPSITVMIVFCPLLTVGTCLVECPSLADLRADVSNISCHRVADRHGAYLLPCIGREGSLRGTRQSIPHMRGLAFSTKEPTEKEKSNSCSSRAFHSPPMADPNKKTSTIVTIRGDDDVVII</sequence>
<organism evidence="2 3">
    <name type="scientific">Chionoecetes opilio</name>
    <name type="common">Atlantic snow crab</name>
    <name type="synonym">Cancer opilio</name>
    <dbReference type="NCBI Taxonomy" id="41210"/>
    <lineage>
        <taxon>Eukaryota</taxon>
        <taxon>Metazoa</taxon>
        <taxon>Ecdysozoa</taxon>
        <taxon>Arthropoda</taxon>
        <taxon>Crustacea</taxon>
        <taxon>Multicrustacea</taxon>
        <taxon>Malacostraca</taxon>
        <taxon>Eumalacostraca</taxon>
        <taxon>Eucarida</taxon>
        <taxon>Decapoda</taxon>
        <taxon>Pleocyemata</taxon>
        <taxon>Brachyura</taxon>
        <taxon>Eubrachyura</taxon>
        <taxon>Majoidea</taxon>
        <taxon>Majidae</taxon>
        <taxon>Chionoecetes</taxon>
    </lineage>
</organism>
<reference evidence="2" key="1">
    <citation type="submission" date="2020-07" db="EMBL/GenBank/DDBJ databases">
        <title>The High-quality genome of the commercially important snow crab, Chionoecetes opilio.</title>
        <authorList>
            <person name="Jeong J.-H."/>
            <person name="Ryu S."/>
        </authorList>
    </citation>
    <scope>NUCLEOTIDE SEQUENCE</scope>
    <source>
        <strain evidence="2">MADBK_172401_WGS</strain>
        <tissue evidence="2">Digestive gland</tissue>
    </source>
</reference>
<dbReference type="AlphaFoldDB" id="A0A8J8WBU0"/>
<gene>
    <name evidence="2" type="ORF">GWK47_027694</name>
</gene>